<evidence type="ECO:0000256" key="4">
    <source>
        <dbReference type="ARBA" id="ARBA00022490"/>
    </source>
</evidence>
<keyword evidence="10" id="KW-0234">DNA repair</keyword>
<feature type="binding site" evidence="14">
    <location>
        <position position="767"/>
    </location>
    <ligand>
        <name>Fe cation</name>
        <dbReference type="ChEBI" id="CHEBI:24875"/>
        <note>catalytic</note>
    </ligand>
</feature>
<keyword evidence="18" id="KW-1185">Reference proteome</keyword>
<protein>
    <recommendedName>
        <fullName evidence="13">DNA N(6)-methyladenine demethylase</fullName>
        <ecNumber evidence="13">1.14.11.51</ecNumber>
    </recommendedName>
</protein>
<dbReference type="EMBL" id="JAVIJP010000032">
    <property type="protein sequence ID" value="KAL3632090.1"/>
    <property type="molecule type" value="Genomic_DNA"/>
</dbReference>
<dbReference type="Proteomes" id="UP001632038">
    <property type="component" value="Unassembled WGS sequence"/>
</dbReference>
<dbReference type="Pfam" id="PF03732">
    <property type="entry name" value="Retrotrans_gag"/>
    <property type="match status" value="1"/>
</dbReference>
<name>A0ABD3CQ42_9LAMI</name>
<keyword evidence="7" id="KW-0223">Dioxygenase</keyword>
<keyword evidence="11" id="KW-0539">Nucleus</keyword>
<keyword evidence="5 14" id="KW-0479">Metal-binding</keyword>
<feature type="compositionally biased region" description="Polar residues" evidence="15">
    <location>
        <begin position="57"/>
        <end position="73"/>
    </location>
</feature>
<feature type="compositionally biased region" description="Gly residues" evidence="15">
    <location>
        <begin position="9"/>
        <end position="23"/>
    </location>
</feature>
<comment type="cofactor">
    <cofactor evidence="14">
        <name>Fe(2+)</name>
        <dbReference type="ChEBI" id="CHEBI:29033"/>
    </cofactor>
    <text evidence="14">Binds 1 Fe(2+) ion per subunit.</text>
</comment>
<evidence type="ECO:0000256" key="9">
    <source>
        <dbReference type="ARBA" id="ARBA00023004"/>
    </source>
</evidence>
<dbReference type="InterPro" id="IPR027450">
    <property type="entry name" value="AlkB-like"/>
</dbReference>
<comment type="catalytic activity">
    <reaction evidence="12">
        <text>an N(6)-methyl-2'-deoxyadenosine in DNA + 2-oxoglutarate + O2 = a 2'-deoxyadenosine in DNA + formaldehyde + succinate + CO2</text>
        <dbReference type="Rhea" id="RHEA:49524"/>
        <dbReference type="Rhea" id="RHEA-COMP:12418"/>
        <dbReference type="Rhea" id="RHEA-COMP:12419"/>
        <dbReference type="ChEBI" id="CHEBI:15379"/>
        <dbReference type="ChEBI" id="CHEBI:16526"/>
        <dbReference type="ChEBI" id="CHEBI:16810"/>
        <dbReference type="ChEBI" id="CHEBI:16842"/>
        <dbReference type="ChEBI" id="CHEBI:30031"/>
        <dbReference type="ChEBI" id="CHEBI:90615"/>
        <dbReference type="ChEBI" id="CHEBI:90616"/>
        <dbReference type="EC" id="1.14.11.51"/>
    </reaction>
    <physiologicalReaction direction="left-to-right" evidence="12">
        <dbReference type="Rhea" id="RHEA:49525"/>
    </physiologicalReaction>
</comment>
<feature type="region of interest" description="Disordered" evidence="15">
    <location>
        <begin position="548"/>
        <end position="594"/>
    </location>
</feature>
<dbReference type="SUPFAM" id="SSF51197">
    <property type="entry name" value="Clavaminate synthase-like"/>
    <property type="match status" value="1"/>
</dbReference>
<evidence type="ECO:0000256" key="15">
    <source>
        <dbReference type="SAM" id="MobiDB-lite"/>
    </source>
</evidence>
<evidence type="ECO:0000256" key="3">
    <source>
        <dbReference type="ARBA" id="ARBA00007879"/>
    </source>
</evidence>
<dbReference type="PROSITE" id="PS51471">
    <property type="entry name" value="FE2OG_OXY"/>
    <property type="match status" value="1"/>
</dbReference>
<dbReference type="InterPro" id="IPR005162">
    <property type="entry name" value="Retrotrans_gag_dom"/>
</dbReference>
<dbReference type="EC" id="1.14.11.51" evidence="13"/>
<dbReference type="Gene3D" id="2.60.120.590">
    <property type="entry name" value="Alpha-ketoglutarate-dependent dioxygenase AlkB-like"/>
    <property type="match status" value="1"/>
</dbReference>
<feature type="binding site" evidence="14">
    <location>
        <position position="825"/>
    </location>
    <ligand>
        <name>Fe cation</name>
        <dbReference type="ChEBI" id="CHEBI:24875"/>
        <note>catalytic</note>
    </ligand>
</feature>
<dbReference type="GO" id="GO:0005737">
    <property type="term" value="C:cytoplasm"/>
    <property type="evidence" value="ECO:0007669"/>
    <property type="project" value="UniProtKB-SubCell"/>
</dbReference>
<comment type="subcellular location">
    <subcellularLocation>
        <location evidence="2">Cytoplasm</location>
    </subcellularLocation>
    <subcellularLocation>
        <location evidence="1">Nucleus</location>
    </subcellularLocation>
</comment>
<evidence type="ECO:0000256" key="10">
    <source>
        <dbReference type="ARBA" id="ARBA00023204"/>
    </source>
</evidence>
<dbReference type="Pfam" id="PF14244">
    <property type="entry name" value="Retrotran_gag_3"/>
    <property type="match status" value="1"/>
</dbReference>
<feature type="region of interest" description="Disordered" evidence="15">
    <location>
        <begin position="116"/>
        <end position="170"/>
    </location>
</feature>
<evidence type="ECO:0000256" key="13">
    <source>
        <dbReference type="ARBA" id="ARBA00066586"/>
    </source>
</evidence>
<comment type="caution">
    <text evidence="17">The sequence shown here is derived from an EMBL/GenBank/DDBJ whole genome shotgun (WGS) entry which is preliminary data.</text>
</comment>
<keyword evidence="8" id="KW-0560">Oxidoreductase</keyword>
<dbReference type="GO" id="GO:0005634">
    <property type="term" value="C:nucleus"/>
    <property type="evidence" value="ECO:0007669"/>
    <property type="project" value="UniProtKB-SubCell"/>
</dbReference>
<dbReference type="PANTHER" id="PTHR16557">
    <property type="entry name" value="ALKYLATED DNA REPAIR PROTEIN ALKB-RELATED"/>
    <property type="match status" value="1"/>
</dbReference>
<feature type="region of interest" description="Disordered" evidence="15">
    <location>
        <begin position="1"/>
        <end position="76"/>
    </location>
</feature>
<proteinExistence type="inferred from homology"/>
<dbReference type="InterPro" id="IPR037151">
    <property type="entry name" value="AlkB-like_sf"/>
</dbReference>
<keyword evidence="4" id="KW-0963">Cytoplasm</keyword>
<feature type="domain" description="Fe2OG dioxygenase" evidence="16">
    <location>
        <begin position="747"/>
        <end position="857"/>
    </location>
</feature>
<evidence type="ECO:0000256" key="7">
    <source>
        <dbReference type="ARBA" id="ARBA00022964"/>
    </source>
</evidence>
<dbReference type="AlphaFoldDB" id="A0ABD3CQ42"/>
<evidence type="ECO:0000256" key="14">
    <source>
        <dbReference type="PIRSR" id="PIRSR604574-2"/>
    </source>
</evidence>
<organism evidence="17 18">
    <name type="scientific">Castilleja foliolosa</name>
    <dbReference type="NCBI Taxonomy" id="1961234"/>
    <lineage>
        <taxon>Eukaryota</taxon>
        <taxon>Viridiplantae</taxon>
        <taxon>Streptophyta</taxon>
        <taxon>Embryophyta</taxon>
        <taxon>Tracheophyta</taxon>
        <taxon>Spermatophyta</taxon>
        <taxon>Magnoliopsida</taxon>
        <taxon>eudicotyledons</taxon>
        <taxon>Gunneridae</taxon>
        <taxon>Pentapetalae</taxon>
        <taxon>asterids</taxon>
        <taxon>lamiids</taxon>
        <taxon>Lamiales</taxon>
        <taxon>Orobanchaceae</taxon>
        <taxon>Pedicularideae</taxon>
        <taxon>Castillejinae</taxon>
        <taxon>Castilleja</taxon>
    </lineage>
</organism>
<dbReference type="InterPro" id="IPR004574">
    <property type="entry name" value="Alkb"/>
</dbReference>
<dbReference type="InterPro" id="IPR029472">
    <property type="entry name" value="Copia-like_N"/>
</dbReference>
<keyword evidence="6" id="KW-0227">DNA damage</keyword>
<dbReference type="InterPro" id="IPR005123">
    <property type="entry name" value="Oxoglu/Fe-dep_dioxygenase_dom"/>
</dbReference>
<dbReference type="GO" id="GO:0141131">
    <property type="term" value="F:DNA N6-methyladenine demethylase activity"/>
    <property type="evidence" value="ECO:0007669"/>
    <property type="project" value="UniProtKB-EC"/>
</dbReference>
<feature type="binding site" evidence="14">
    <location>
        <position position="765"/>
    </location>
    <ligand>
        <name>Fe cation</name>
        <dbReference type="ChEBI" id="CHEBI:24875"/>
        <note>catalytic</note>
    </ligand>
</feature>
<sequence>MNSARGGNRRGGGGRSGRGGGRGYSSRGRSSPPLVYRKVVRSNQIGAVSQPDDVSPISGSSSAVTGNSVTSSVDGLKEISNDRLSLDHSQGPNPLTSGVGILSPIQFGSNAKTVMMLGSPDQDEENQTLSCSLDCQTPPKSESQRGKSNSEGMSNEIGSEKSDSPGNGLKEISNDDVTSLFYLHPSPGLQLVDTLLTEDNYIAWNRAMVISLTVKGKMDFVSGKVPCPEKDDQVNYLAWQKNNGMVLSWVLNSLSPAIRESVMFTDLVADLWEDLRVRFSQSNKPRIFQLRQSLANLKQEQLSVSAYFTKLKTIWDELSNYRQTCSCGKCTCGAPMRQSDHSNEEYVMFFLMGLNESLAHVRGQILLLDPLPSINKVFALVVQEEKQKFISNPVDTSGSMVFSARELDMQKGNSNQCQNTAQPQSFNQFQGGKRKDKGFCTHCKMYGHTTDRCFKVHGFPPGYHPSDNKIPSNSDNNNMYGLTSAQCHLMIAYLSHQISKQNNQPDANTHVACVSDHSQGPNPLTSGVGIFSPIHFGSNAKTVMMLGSPDQDEENQTLSCSLDCQTPPKSESQCGKSNSEGMSNEIGSEKSDSPGNGFSLDICVERNTAIPKLKQSLIARNREAKGRVQCDIKILRPGMILLKGYIPFKDQVKLIKACRDLGRGIGGFYQPGYRDGAKLNLRMMCLGKNWDPETCMYGDKRPADNAKPPRIPFEFQQMVTGAIQECHSYLESQSNKVNVQDIIPSMSPDLCIVNFYSKTGKLGLHQDKDESRESIRKELPVVSFSLGDTAEFLYGDQRDIDAANKVELQSGDVLIFGGKSRLIFHGVSNIIPDSAPKSLLEETNLRPGRLNLTFKEY</sequence>
<evidence type="ECO:0000256" key="12">
    <source>
        <dbReference type="ARBA" id="ARBA00052047"/>
    </source>
</evidence>
<evidence type="ECO:0000313" key="18">
    <source>
        <dbReference type="Proteomes" id="UP001632038"/>
    </source>
</evidence>
<dbReference type="GO" id="GO:0006281">
    <property type="term" value="P:DNA repair"/>
    <property type="evidence" value="ECO:0007669"/>
    <property type="project" value="UniProtKB-KW"/>
</dbReference>
<evidence type="ECO:0000256" key="5">
    <source>
        <dbReference type="ARBA" id="ARBA00022723"/>
    </source>
</evidence>
<evidence type="ECO:0000256" key="8">
    <source>
        <dbReference type="ARBA" id="ARBA00023002"/>
    </source>
</evidence>
<dbReference type="PANTHER" id="PTHR16557:SF2">
    <property type="entry name" value="NUCLEIC ACID DIOXYGENASE ALKBH1"/>
    <property type="match status" value="1"/>
</dbReference>
<dbReference type="GO" id="GO:0046872">
    <property type="term" value="F:metal ion binding"/>
    <property type="evidence" value="ECO:0007669"/>
    <property type="project" value="UniProtKB-KW"/>
</dbReference>
<keyword evidence="9 14" id="KW-0408">Iron</keyword>
<dbReference type="FunFam" id="2.60.120.590:FF:000013">
    <property type="entry name" value="2-oxoglutarate-dependent dioxygenase family protein"/>
    <property type="match status" value="1"/>
</dbReference>
<evidence type="ECO:0000256" key="2">
    <source>
        <dbReference type="ARBA" id="ARBA00004496"/>
    </source>
</evidence>
<gene>
    <name evidence="17" type="ORF">CASFOL_025074</name>
</gene>
<feature type="compositionally biased region" description="Polar residues" evidence="15">
    <location>
        <begin position="127"/>
        <end position="157"/>
    </location>
</feature>
<accession>A0ABD3CQ42</accession>
<evidence type="ECO:0000259" key="16">
    <source>
        <dbReference type="PROSITE" id="PS51471"/>
    </source>
</evidence>
<evidence type="ECO:0000256" key="11">
    <source>
        <dbReference type="ARBA" id="ARBA00023242"/>
    </source>
</evidence>
<evidence type="ECO:0000256" key="6">
    <source>
        <dbReference type="ARBA" id="ARBA00022763"/>
    </source>
</evidence>
<dbReference type="Pfam" id="PF13532">
    <property type="entry name" value="2OG-FeII_Oxy_2"/>
    <property type="match status" value="1"/>
</dbReference>
<feature type="compositionally biased region" description="Polar residues" evidence="15">
    <location>
        <begin position="556"/>
        <end position="586"/>
    </location>
</feature>
<evidence type="ECO:0000256" key="1">
    <source>
        <dbReference type="ARBA" id="ARBA00004123"/>
    </source>
</evidence>
<comment type="similarity">
    <text evidence="3">Belongs to the alkB family.</text>
</comment>
<reference evidence="18" key="1">
    <citation type="journal article" date="2024" name="IScience">
        <title>Strigolactones Initiate the Formation of Haustorium-like Structures in Castilleja.</title>
        <authorList>
            <person name="Buerger M."/>
            <person name="Peterson D."/>
            <person name="Chory J."/>
        </authorList>
    </citation>
    <scope>NUCLEOTIDE SEQUENCE [LARGE SCALE GENOMIC DNA]</scope>
</reference>
<evidence type="ECO:0000313" key="17">
    <source>
        <dbReference type="EMBL" id="KAL3632090.1"/>
    </source>
</evidence>